<dbReference type="InterPro" id="IPR011990">
    <property type="entry name" value="TPR-like_helical_dom_sf"/>
</dbReference>
<dbReference type="Gene3D" id="1.25.40.10">
    <property type="entry name" value="Tetratricopeptide repeat domain"/>
    <property type="match status" value="1"/>
</dbReference>
<evidence type="ECO:0000313" key="2">
    <source>
        <dbReference type="Proteomes" id="UP001235712"/>
    </source>
</evidence>
<gene>
    <name evidence="1" type="ORF">J2S57_000780</name>
</gene>
<dbReference type="RefSeq" id="WP_307238393.1">
    <property type="nucleotide sequence ID" value="NZ_JAUSQZ010000001.1"/>
</dbReference>
<organism evidence="1 2">
    <name type="scientific">Kineosporia succinea</name>
    <dbReference type="NCBI Taxonomy" id="84632"/>
    <lineage>
        <taxon>Bacteria</taxon>
        <taxon>Bacillati</taxon>
        <taxon>Actinomycetota</taxon>
        <taxon>Actinomycetes</taxon>
        <taxon>Kineosporiales</taxon>
        <taxon>Kineosporiaceae</taxon>
        <taxon>Kineosporia</taxon>
    </lineage>
</organism>
<evidence type="ECO:0000313" key="1">
    <source>
        <dbReference type="EMBL" id="MDP9825031.1"/>
    </source>
</evidence>
<keyword evidence="2" id="KW-1185">Reference proteome</keyword>
<comment type="caution">
    <text evidence="1">The sequence shown here is derived from an EMBL/GenBank/DDBJ whole genome shotgun (WGS) entry which is preliminary data.</text>
</comment>
<proteinExistence type="predicted"/>
<dbReference type="Proteomes" id="UP001235712">
    <property type="component" value="Unassembled WGS sequence"/>
</dbReference>
<dbReference type="EMBL" id="JAUSQZ010000001">
    <property type="protein sequence ID" value="MDP9825031.1"/>
    <property type="molecule type" value="Genomic_DNA"/>
</dbReference>
<dbReference type="SUPFAM" id="SSF48452">
    <property type="entry name" value="TPR-like"/>
    <property type="match status" value="1"/>
</dbReference>
<sequence length="112" mass="12728">MNERNPIIDESAHDIYLHAQALLELGKPIDAARIAAPLEQRDELPESYLELLARAYFNTAQLNNAERVLRRLIDTSPTNGWAHRILARTLARRKQDVEAARYHRIADGFGVA</sequence>
<name>A0ABT9NXH6_9ACTN</name>
<accession>A0ABT9NXH6</accession>
<reference evidence="1 2" key="1">
    <citation type="submission" date="2023-07" db="EMBL/GenBank/DDBJ databases">
        <title>Sequencing the genomes of 1000 actinobacteria strains.</title>
        <authorList>
            <person name="Klenk H.-P."/>
        </authorList>
    </citation>
    <scope>NUCLEOTIDE SEQUENCE [LARGE SCALE GENOMIC DNA]</scope>
    <source>
        <strain evidence="1 2">DSM 44388</strain>
    </source>
</reference>
<protein>
    <submittedName>
        <fullName evidence="1">Flp pilus assembly protein TadD</fullName>
    </submittedName>
</protein>